<gene>
    <name evidence="1" type="ORF">A5742_07825</name>
</gene>
<evidence type="ECO:0000313" key="1">
    <source>
        <dbReference type="EMBL" id="OMC38009.1"/>
    </source>
</evidence>
<comment type="caution">
    <text evidence="1">The sequence shown here is derived from an EMBL/GenBank/DDBJ whole genome shotgun (WGS) entry which is preliminary data.</text>
</comment>
<proteinExistence type="predicted"/>
<dbReference type="AlphaFoldDB" id="A0ABD6QGS9"/>
<sequence>MIAALGLVAVIGGTLAVGWLIGARDAKAHQYLEDGIATDTRAAFIDDAAEISIDNEPAGGAL</sequence>
<evidence type="ECO:0000313" key="2">
    <source>
        <dbReference type="Proteomes" id="UP000187001"/>
    </source>
</evidence>
<dbReference type="EMBL" id="MBER01000133">
    <property type="protein sequence ID" value="OMC38009.1"/>
    <property type="molecule type" value="Genomic_DNA"/>
</dbReference>
<accession>A0ABD6QGS9</accession>
<organism evidence="1 2">
    <name type="scientific">Mycolicibacterium fortuitum</name>
    <name type="common">Mycobacterium fortuitum</name>
    <dbReference type="NCBI Taxonomy" id="1766"/>
    <lineage>
        <taxon>Bacteria</taxon>
        <taxon>Bacillati</taxon>
        <taxon>Actinomycetota</taxon>
        <taxon>Actinomycetes</taxon>
        <taxon>Mycobacteriales</taxon>
        <taxon>Mycobacteriaceae</taxon>
        <taxon>Mycolicibacterium</taxon>
    </lineage>
</organism>
<protein>
    <submittedName>
        <fullName evidence="1">Uncharacterized protein</fullName>
    </submittedName>
</protein>
<name>A0ABD6QGS9_MYCFO</name>
<dbReference type="RefSeq" id="WP_076207007.1">
    <property type="nucleotide sequence ID" value="NZ_MBER01000133.1"/>
</dbReference>
<dbReference type="Proteomes" id="UP000187001">
    <property type="component" value="Unassembled WGS sequence"/>
</dbReference>
<reference evidence="1 2" key="1">
    <citation type="submission" date="2016-07" db="EMBL/GenBank/DDBJ databases">
        <authorList>
            <person name="Sutton G."/>
            <person name="Brinkac L."/>
            <person name="Sanka R."/>
            <person name="Adams M."/>
            <person name="Lau E."/>
            <person name="Kumar A."/>
            <person name="Macaden R."/>
        </authorList>
    </citation>
    <scope>NUCLEOTIDE SEQUENCE [LARGE SCALE GENOMIC DNA]</scope>
    <source>
        <strain evidence="1 2">GA-0871</strain>
    </source>
</reference>